<keyword evidence="2" id="KW-0472">Membrane</keyword>
<evidence type="ECO:0000256" key="1">
    <source>
        <dbReference type="SAM" id="MobiDB-lite"/>
    </source>
</evidence>
<evidence type="ECO:0000313" key="4">
    <source>
        <dbReference type="Proteomes" id="UP001208570"/>
    </source>
</evidence>
<comment type="caution">
    <text evidence="3">The sequence shown here is derived from an EMBL/GenBank/DDBJ whole genome shotgun (WGS) entry which is preliminary data.</text>
</comment>
<feature type="compositionally biased region" description="Basic and acidic residues" evidence="1">
    <location>
        <begin position="306"/>
        <end position="317"/>
    </location>
</feature>
<evidence type="ECO:0000256" key="2">
    <source>
        <dbReference type="SAM" id="Phobius"/>
    </source>
</evidence>
<dbReference type="Proteomes" id="UP001208570">
    <property type="component" value="Unassembled WGS sequence"/>
</dbReference>
<dbReference type="EMBL" id="JAODUP010000188">
    <property type="protein sequence ID" value="KAK2157604.1"/>
    <property type="molecule type" value="Genomic_DNA"/>
</dbReference>
<keyword evidence="2" id="KW-1133">Transmembrane helix</keyword>
<protein>
    <submittedName>
        <fullName evidence="3">Uncharacterized protein</fullName>
    </submittedName>
</protein>
<name>A0AAD9JR01_9ANNE</name>
<keyword evidence="2" id="KW-0812">Transmembrane</keyword>
<feature type="region of interest" description="Disordered" evidence="1">
    <location>
        <begin position="300"/>
        <end position="319"/>
    </location>
</feature>
<gene>
    <name evidence="3" type="ORF">LSH36_188g06004</name>
</gene>
<sequence length="493" mass="54064">MDGSGPSYTTTSSVNDDATSMISSSSSVLLSAPTVGSEMSAIASSADYAQKMSTPKPTPLFIPPPTIAGLPVTTFSYIFLAVGGAAPIIFIIVVVISMKCYSWRKYRRYRHYLSQLEPYKNDADLEYSIRTPVVAESLFDDCSQFNFVRPQLPGADFLHPCSASCRRDRDLFRYSREMPDARLSTSNPNVYFRETPLLVVSGLHAKADQTEQQPPPAGVPNGGLLCSSERTPRKKFQPWSSARDSKDTLDCLSQGGSHHSITSEEARALACFDHIYSDMEVNARDLSIDGSTAGSVRGQENLAFTDEVKPDQDERSPCKTNSVHLTDELCMPHTCSHPVSGDGDCKHHHSNEGLENQDFSSTVDVHNIRNSIFSSNNANYNYSFVDHEPTSSCNMQSQDKKPDSVSLKNHDHVLSLCSKSTAKDPVLETGSLSDLKTDCSSGMQAKGERSCANRQWPDNNVDLTVAEHSYITCDNSDSQSEVISDVEKSAMKS</sequence>
<dbReference type="AlphaFoldDB" id="A0AAD9JR01"/>
<accession>A0AAD9JR01</accession>
<evidence type="ECO:0000313" key="3">
    <source>
        <dbReference type="EMBL" id="KAK2157604.1"/>
    </source>
</evidence>
<feature type="transmembrane region" description="Helical" evidence="2">
    <location>
        <begin position="75"/>
        <end position="98"/>
    </location>
</feature>
<feature type="region of interest" description="Disordered" evidence="1">
    <location>
        <begin position="207"/>
        <end position="247"/>
    </location>
</feature>
<keyword evidence="4" id="KW-1185">Reference proteome</keyword>
<proteinExistence type="predicted"/>
<reference evidence="3" key="1">
    <citation type="journal article" date="2023" name="Mol. Biol. Evol.">
        <title>Third-Generation Sequencing Reveals the Adaptive Role of the Epigenome in Three Deep-Sea Polychaetes.</title>
        <authorList>
            <person name="Perez M."/>
            <person name="Aroh O."/>
            <person name="Sun Y."/>
            <person name="Lan Y."/>
            <person name="Juniper S.K."/>
            <person name="Young C.R."/>
            <person name="Angers B."/>
            <person name="Qian P.Y."/>
        </authorList>
    </citation>
    <scope>NUCLEOTIDE SEQUENCE</scope>
    <source>
        <strain evidence="3">P08H-3</strain>
    </source>
</reference>
<organism evidence="3 4">
    <name type="scientific">Paralvinella palmiformis</name>
    <dbReference type="NCBI Taxonomy" id="53620"/>
    <lineage>
        <taxon>Eukaryota</taxon>
        <taxon>Metazoa</taxon>
        <taxon>Spiralia</taxon>
        <taxon>Lophotrochozoa</taxon>
        <taxon>Annelida</taxon>
        <taxon>Polychaeta</taxon>
        <taxon>Sedentaria</taxon>
        <taxon>Canalipalpata</taxon>
        <taxon>Terebellida</taxon>
        <taxon>Terebelliformia</taxon>
        <taxon>Alvinellidae</taxon>
        <taxon>Paralvinella</taxon>
    </lineage>
</organism>